<dbReference type="EMBL" id="MFAQ01000002">
    <property type="protein sequence ID" value="OGD84078.1"/>
    <property type="molecule type" value="Genomic_DNA"/>
</dbReference>
<accession>A0A1F5FWT9</accession>
<dbReference type="SUPFAM" id="SSF51445">
    <property type="entry name" value="(Trans)glycosidases"/>
    <property type="match status" value="1"/>
</dbReference>
<sequence length="85" mass="9806">MPQNLISNQEISSLSAKWSNISLSPYLVYYDKDKIKQIHFESEQSLKLKTDIIMSTNIKGVAIWALGYEVPYTDLWKPISDLNKN</sequence>
<gene>
    <name evidence="1" type="ORF">A2572_03015</name>
</gene>
<dbReference type="InterPro" id="IPR017853">
    <property type="entry name" value="GH"/>
</dbReference>
<dbReference type="AlphaFoldDB" id="A0A1F5FWT9"/>
<reference evidence="1 2" key="1">
    <citation type="journal article" date="2016" name="Nat. Commun.">
        <title>Thousands of microbial genomes shed light on interconnected biogeochemical processes in an aquifer system.</title>
        <authorList>
            <person name="Anantharaman K."/>
            <person name="Brown C.T."/>
            <person name="Hug L.A."/>
            <person name="Sharon I."/>
            <person name="Castelle C.J."/>
            <person name="Probst A.J."/>
            <person name="Thomas B.C."/>
            <person name="Singh A."/>
            <person name="Wilkins M.J."/>
            <person name="Karaoz U."/>
            <person name="Brodie E.L."/>
            <person name="Williams K.H."/>
            <person name="Hubbard S.S."/>
            <person name="Banfield J.F."/>
        </authorList>
    </citation>
    <scope>NUCLEOTIDE SEQUENCE [LARGE SCALE GENOMIC DNA]</scope>
</reference>
<organism evidence="1 2">
    <name type="scientific">Candidatus Collierbacteria bacterium RIFOXYD1_FULL_40_9</name>
    <dbReference type="NCBI Taxonomy" id="1817731"/>
    <lineage>
        <taxon>Bacteria</taxon>
        <taxon>Candidatus Collieribacteriota</taxon>
    </lineage>
</organism>
<comment type="caution">
    <text evidence="1">The sequence shown here is derived from an EMBL/GenBank/DDBJ whole genome shotgun (WGS) entry which is preliminary data.</text>
</comment>
<protein>
    <recommendedName>
        <fullName evidence="3">GH18 domain-containing protein</fullName>
    </recommendedName>
</protein>
<name>A0A1F5FWT9_9BACT</name>
<evidence type="ECO:0008006" key="3">
    <source>
        <dbReference type="Google" id="ProtNLM"/>
    </source>
</evidence>
<dbReference type="Gene3D" id="3.20.20.80">
    <property type="entry name" value="Glycosidases"/>
    <property type="match status" value="1"/>
</dbReference>
<dbReference type="Proteomes" id="UP000179237">
    <property type="component" value="Unassembled WGS sequence"/>
</dbReference>
<evidence type="ECO:0000313" key="2">
    <source>
        <dbReference type="Proteomes" id="UP000179237"/>
    </source>
</evidence>
<evidence type="ECO:0000313" key="1">
    <source>
        <dbReference type="EMBL" id="OGD84078.1"/>
    </source>
</evidence>
<proteinExistence type="predicted"/>